<dbReference type="Pfam" id="PF22505">
    <property type="entry name" value="RNase_J_b_CASP"/>
    <property type="match status" value="1"/>
</dbReference>
<evidence type="ECO:0000256" key="3">
    <source>
        <dbReference type="ARBA" id="ARBA00022801"/>
    </source>
</evidence>
<keyword evidence="2" id="KW-0479">Metal-binding</keyword>
<dbReference type="Pfam" id="PF12706">
    <property type="entry name" value="Lactamase_B_2"/>
    <property type="match status" value="1"/>
</dbReference>
<dbReference type="Proteomes" id="UP001595478">
    <property type="component" value="Unassembled WGS sequence"/>
</dbReference>
<reference evidence="9" key="1">
    <citation type="journal article" date="2019" name="Int. J. Syst. Evol. Microbiol.">
        <title>The Global Catalogue of Microorganisms (GCM) 10K type strain sequencing project: providing services to taxonomists for standard genome sequencing and annotation.</title>
        <authorList>
            <consortium name="The Broad Institute Genomics Platform"/>
            <consortium name="The Broad Institute Genome Sequencing Center for Infectious Disease"/>
            <person name="Wu L."/>
            <person name="Ma J."/>
        </authorList>
    </citation>
    <scope>NUCLEOTIDE SEQUENCE [LARGE SCALE GENOMIC DNA]</scope>
    <source>
        <strain evidence="9">KCTC 52473</strain>
    </source>
</reference>
<dbReference type="PANTHER" id="PTHR43694:SF1">
    <property type="entry name" value="RIBONUCLEASE J"/>
    <property type="match status" value="1"/>
</dbReference>
<organism evidence="8 9">
    <name type="scientific">Agaribacter flavus</name>
    <dbReference type="NCBI Taxonomy" id="1902781"/>
    <lineage>
        <taxon>Bacteria</taxon>
        <taxon>Pseudomonadati</taxon>
        <taxon>Pseudomonadota</taxon>
        <taxon>Gammaproteobacteria</taxon>
        <taxon>Alteromonadales</taxon>
        <taxon>Alteromonadaceae</taxon>
        <taxon>Agaribacter</taxon>
    </lineage>
</organism>
<keyword evidence="4" id="KW-0862">Zinc</keyword>
<name>A0ABV7FP54_9ALTE</name>
<dbReference type="EC" id="3.1.-.-" evidence="8"/>
<comment type="caution">
    <text evidence="8">The sequence shown here is derived from an EMBL/GenBank/DDBJ whole genome shotgun (WGS) entry which is preliminary data.</text>
</comment>
<evidence type="ECO:0000256" key="1">
    <source>
        <dbReference type="ARBA" id="ARBA00022722"/>
    </source>
</evidence>
<keyword evidence="9" id="KW-1185">Reference proteome</keyword>
<evidence type="ECO:0000313" key="9">
    <source>
        <dbReference type="Proteomes" id="UP001595478"/>
    </source>
</evidence>
<evidence type="ECO:0000259" key="7">
    <source>
        <dbReference type="SMART" id="SM00849"/>
    </source>
</evidence>
<dbReference type="InterPro" id="IPR011108">
    <property type="entry name" value="RMMBL"/>
</dbReference>
<protein>
    <submittedName>
        <fullName evidence="8">Ribonuclease J</fullName>
        <ecNumber evidence="8">3.1.-.-</ecNumber>
    </submittedName>
</protein>
<dbReference type="InterPro" id="IPR036866">
    <property type="entry name" value="RibonucZ/Hydroxyglut_hydro"/>
</dbReference>
<dbReference type="PANTHER" id="PTHR43694">
    <property type="entry name" value="RIBONUCLEASE J"/>
    <property type="match status" value="1"/>
</dbReference>
<sequence>MNLNLYGHSGRWLMVDCGITFNVPLDPQNDQRYDVKREDCVIPDASFIYQQADKLAGIVITHGHEDHIGALINIWPKLQCPIYTTAFTAEIIRRKFYANEQYVDLPLVEVATGAELDIGPYTVRWLSITHSIPETQALLISTQVGNVFHTADWKIDASPVVGLKFKPSRFKSLATKNVLAMVCDSTNALQAGYSISERACEKGLGELISKAKGRVVVSCFASNLARVLTLAKIAKASGRYLALAGRSLENMVSIARLTGYWPEELHFTPLRHIGYLPPHEILLIATGSQGEPKSALHKMAMDSFRHCSLEKNDTVIFSSIVIPGNEPYVSKVCQQLKDKGVRVIQSNDTDAPIHASGHPNEEDLKDMYAWVKPQIAVPTHGEQKHMLANAELAKAVGVKQQLVGMNGDLFSLAPRIALIRSKVKVGRVALK</sequence>
<evidence type="ECO:0000256" key="4">
    <source>
        <dbReference type="ARBA" id="ARBA00022833"/>
    </source>
</evidence>
<dbReference type="Gene3D" id="3.40.50.10710">
    <property type="entry name" value="Metallo-hydrolase/oxidoreductase"/>
    <property type="match status" value="1"/>
</dbReference>
<evidence type="ECO:0000256" key="6">
    <source>
        <dbReference type="ARBA" id="ARBA00022884"/>
    </source>
</evidence>
<accession>A0ABV7FP54</accession>
<keyword evidence="5" id="KW-0269">Exonuclease</keyword>
<keyword evidence="3 8" id="KW-0378">Hydrolase</keyword>
<dbReference type="InterPro" id="IPR055132">
    <property type="entry name" value="RNase_J_b_CASP"/>
</dbReference>
<dbReference type="EMBL" id="JBHRSW010000004">
    <property type="protein sequence ID" value="MFC3120251.1"/>
    <property type="molecule type" value="Genomic_DNA"/>
</dbReference>
<dbReference type="RefSeq" id="WP_376918559.1">
    <property type="nucleotide sequence ID" value="NZ_JBHRSW010000004.1"/>
</dbReference>
<keyword evidence="6" id="KW-0694">RNA-binding</keyword>
<dbReference type="InterPro" id="IPR001279">
    <property type="entry name" value="Metallo-B-lactamas"/>
</dbReference>
<dbReference type="CDD" id="cd07714">
    <property type="entry name" value="RNaseJ_MBL-fold"/>
    <property type="match status" value="1"/>
</dbReference>
<gene>
    <name evidence="8" type="ORF">ACFOHL_01290</name>
</gene>
<evidence type="ECO:0000313" key="8">
    <source>
        <dbReference type="EMBL" id="MFC3120251.1"/>
    </source>
</evidence>
<feature type="domain" description="Metallo-beta-lactamase" evidence="7">
    <location>
        <begin position="1"/>
        <end position="193"/>
    </location>
</feature>
<proteinExistence type="predicted"/>
<dbReference type="SUPFAM" id="SSF56281">
    <property type="entry name" value="Metallo-hydrolase/oxidoreductase"/>
    <property type="match status" value="1"/>
</dbReference>
<dbReference type="Gene3D" id="3.60.15.10">
    <property type="entry name" value="Ribonuclease Z/Hydroxyacylglutathione hydrolase-like"/>
    <property type="match status" value="1"/>
</dbReference>
<evidence type="ECO:0000256" key="2">
    <source>
        <dbReference type="ARBA" id="ARBA00022723"/>
    </source>
</evidence>
<keyword evidence="1" id="KW-0540">Nuclease</keyword>
<evidence type="ECO:0000256" key="5">
    <source>
        <dbReference type="ARBA" id="ARBA00022839"/>
    </source>
</evidence>
<dbReference type="Pfam" id="PF07521">
    <property type="entry name" value="RMMBL"/>
    <property type="match status" value="1"/>
</dbReference>
<dbReference type="SMART" id="SM00849">
    <property type="entry name" value="Lactamase_B"/>
    <property type="match status" value="1"/>
</dbReference>
<dbReference type="GO" id="GO:0016787">
    <property type="term" value="F:hydrolase activity"/>
    <property type="evidence" value="ECO:0007669"/>
    <property type="project" value="UniProtKB-KW"/>
</dbReference>
<dbReference type="InterPro" id="IPR042173">
    <property type="entry name" value="RNase_J_2"/>
</dbReference>